<name>A0A918UK77_9ACTN</name>
<proteinExistence type="predicted"/>
<gene>
    <name evidence="2" type="ORF">GCM10010365_40350</name>
</gene>
<dbReference type="RefSeq" id="WP_189861034.1">
    <property type="nucleotide sequence ID" value="NZ_BMVW01000007.1"/>
</dbReference>
<comment type="caution">
    <text evidence="2">The sequence shown here is derived from an EMBL/GenBank/DDBJ whole genome shotgun (WGS) entry which is preliminary data.</text>
</comment>
<evidence type="ECO:0000313" key="3">
    <source>
        <dbReference type="Proteomes" id="UP000622166"/>
    </source>
</evidence>
<feature type="compositionally biased region" description="Basic and acidic residues" evidence="1">
    <location>
        <begin position="21"/>
        <end position="49"/>
    </location>
</feature>
<organism evidence="2 3">
    <name type="scientific">Streptomyces poonensis</name>
    <dbReference type="NCBI Taxonomy" id="68255"/>
    <lineage>
        <taxon>Bacteria</taxon>
        <taxon>Bacillati</taxon>
        <taxon>Actinomycetota</taxon>
        <taxon>Actinomycetes</taxon>
        <taxon>Kitasatosporales</taxon>
        <taxon>Streptomycetaceae</taxon>
        <taxon>Streptomyces</taxon>
    </lineage>
</organism>
<dbReference type="AlphaFoldDB" id="A0A918UK77"/>
<keyword evidence="3" id="KW-1185">Reference proteome</keyword>
<evidence type="ECO:0000256" key="1">
    <source>
        <dbReference type="SAM" id="MobiDB-lite"/>
    </source>
</evidence>
<dbReference type="Proteomes" id="UP000622166">
    <property type="component" value="Unassembled WGS sequence"/>
</dbReference>
<protein>
    <submittedName>
        <fullName evidence="2">Uncharacterized protein</fullName>
    </submittedName>
</protein>
<evidence type="ECO:0000313" key="2">
    <source>
        <dbReference type="EMBL" id="GGZ16332.1"/>
    </source>
</evidence>
<reference evidence="2" key="1">
    <citation type="journal article" date="2014" name="Int. J. Syst. Evol. Microbiol.">
        <title>Complete genome sequence of Corynebacterium casei LMG S-19264T (=DSM 44701T), isolated from a smear-ripened cheese.</title>
        <authorList>
            <consortium name="US DOE Joint Genome Institute (JGI-PGF)"/>
            <person name="Walter F."/>
            <person name="Albersmeier A."/>
            <person name="Kalinowski J."/>
            <person name="Ruckert C."/>
        </authorList>
    </citation>
    <scope>NUCLEOTIDE SEQUENCE</scope>
    <source>
        <strain evidence="2">JCM 4815</strain>
    </source>
</reference>
<dbReference type="EMBL" id="BMVW01000007">
    <property type="protein sequence ID" value="GGZ16332.1"/>
    <property type="molecule type" value="Genomic_DNA"/>
</dbReference>
<feature type="region of interest" description="Disordered" evidence="1">
    <location>
        <begin position="1"/>
        <end position="68"/>
    </location>
</feature>
<accession>A0A918UK77</accession>
<sequence length="68" mass="7674">MRRLRLVGRTPGQAAVIPFPQDDRDGDRHDRAGDGHGAEPPRPVLDAKSRKSRVPTIPRLPSRRRDRS</sequence>
<reference evidence="2" key="2">
    <citation type="submission" date="2020-09" db="EMBL/GenBank/DDBJ databases">
        <authorList>
            <person name="Sun Q."/>
            <person name="Ohkuma M."/>
        </authorList>
    </citation>
    <scope>NUCLEOTIDE SEQUENCE</scope>
    <source>
        <strain evidence="2">JCM 4815</strain>
    </source>
</reference>